<keyword evidence="1" id="KW-0812">Transmembrane</keyword>
<gene>
    <name evidence="3" type="ORF">HINF_LOCUS42152</name>
    <name evidence="2" type="ORF">HINF_LOCUS59520</name>
</gene>
<evidence type="ECO:0000313" key="2">
    <source>
        <dbReference type="EMBL" id="CAI9971875.1"/>
    </source>
</evidence>
<organism evidence="2">
    <name type="scientific">Hexamita inflata</name>
    <dbReference type="NCBI Taxonomy" id="28002"/>
    <lineage>
        <taxon>Eukaryota</taxon>
        <taxon>Metamonada</taxon>
        <taxon>Diplomonadida</taxon>
        <taxon>Hexamitidae</taxon>
        <taxon>Hexamitinae</taxon>
        <taxon>Hexamita</taxon>
    </lineage>
</organism>
<keyword evidence="1" id="KW-1133">Transmembrane helix</keyword>
<comment type="caution">
    <text evidence="2">The sequence shown here is derived from an EMBL/GenBank/DDBJ whole genome shotgun (WGS) entry which is preliminary data.</text>
</comment>
<feature type="transmembrane region" description="Helical" evidence="1">
    <location>
        <begin position="591"/>
        <end position="611"/>
    </location>
</feature>
<dbReference type="EMBL" id="CAXDID020000171">
    <property type="protein sequence ID" value="CAL6047327.1"/>
    <property type="molecule type" value="Genomic_DNA"/>
</dbReference>
<feature type="transmembrane region" description="Helical" evidence="1">
    <location>
        <begin position="482"/>
        <end position="502"/>
    </location>
</feature>
<sequence>MQVKRTSKIPSNRTDPMLNELYLTEEYLEKILFYDFDTCLELLKAVSNMLVFHNHHYYCHHAQPVETQNINSTKKNKCMRHASITSLNGSTIYQKKSNYTHLIFIMLNDDNLYVLDKTNKKQLDQSHTHFVINFYSEHDGNVKYPCCEQQQLKYKFSPEEEAIIKQNLLEFQGTHKIQDLLESIEHRKVIKCTLQQLRRHAAILAKILLPDHIMISKHVEEFNLKYEIVINEKTQELTSFGVVNPKYVKLFEKDGASVVFNDFTHIRLQNQNMMVLLCCSQTIGSKFTYILGAYLFRNKDNQNFCGETDIMVETAYSFFKKHISFKTVRLSLTDAGPSIMKVNQQMTQHAVGALCSWHWYQNFKQCYGDQSNNVRYLFFSLMKASTQADLMYRENKLKTKLQSINQFNREKWNHLLNNYDKLILFYRSSSINSQSVEITTSAAESVNYAKIKRHISRISFVFMYYLIFLFFLASFYHYVSNYLMWLDSLILLIWSGLIKLLSVNIYKYFNSRIFYCLIFNNIRKLIYLQHNYSIKQLQNIYYQLHIKIQYQQLFLYLTAITKKYQKLQLIFNLYGSNDLFSYCCQTKYYQYLIQLIIVLSFSIAIFVNQLVHIKQNSERPTQQMIGLLIKRQIVIIRICIIWSITKSQMISTSLSQLDFSRK</sequence>
<reference evidence="2" key="1">
    <citation type="submission" date="2023-06" db="EMBL/GenBank/DDBJ databases">
        <authorList>
            <person name="Kurt Z."/>
        </authorList>
    </citation>
    <scope>NUCLEOTIDE SEQUENCE</scope>
</reference>
<keyword evidence="1" id="KW-0472">Membrane</keyword>
<accession>A0AA86UU50</accession>
<evidence type="ECO:0000256" key="1">
    <source>
        <dbReference type="SAM" id="Phobius"/>
    </source>
</evidence>
<reference evidence="3 4" key="2">
    <citation type="submission" date="2024-07" db="EMBL/GenBank/DDBJ databases">
        <authorList>
            <person name="Akdeniz Z."/>
        </authorList>
    </citation>
    <scope>NUCLEOTIDE SEQUENCE [LARGE SCALE GENOMIC DNA]</scope>
</reference>
<evidence type="ECO:0000313" key="3">
    <source>
        <dbReference type="EMBL" id="CAL6047327.1"/>
    </source>
</evidence>
<feature type="transmembrane region" description="Helical" evidence="1">
    <location>
        <begin position="458"/>
        <end position="476"/>
    </location>
</feature>
<dbReference type="Proteomes" id="UP001642409">
    <property type="component" value="Unassembled WGS sequence"/>
</dbReference>
<proteinExistence type="predicted"/>
<keyword evidence="4" id="KW-1185">Reference proteome</keyword>
<feature type="transmembrane region" description="Helical" evidence="1">
    <location>
        <begin position="623"/>
        <end position="644"/>
    </location>
</feature>
<evidence type="ECO:0000313" key="4">
    <source>
        <dbReference type="Proteomes" id="UP001642409"/>
    </source>
</evidence>
<name>A0AA86UU50_9EUKA</name>
<dbReference type="EMBL" id="CATOUU010001099">
    <property type="protein sequence ID" value="CAI9971875.1"/>
    <property type="molecule type" value="Genomic_DNA"/>
</dbReference>
<dbReference type="AlphaFoldDB" id="A0AA86UU50"/>
<protein>
    <submittedName>
        <fullName evidence="2">Uncharacterized protein</fullName>
    </submittedName>
</protein>